<proteinExistence type="predicted"/>
<evidence type="ECO:0000259" key="1">
    <source>
        <dbReference type="Pfam" id="PF13643"/>
    </source>
</evidence>
<evidence type="ECO:0000313" key="2">
    <source>
        <dbReference type="EMBL" id="CAH0186597.1"/>
    </source>
</evidence>
<dbReference type="RefSeq" id="WP_230301437.1">
    <property type="nucleotide sequence ID" value="NZ_CAKKMG010000014.1"/>
</dbReference>
<sequence>MTYRLPGSWQNTNDTGGISYNCGYCGSVTAPVKGYYCVSSGFEYGQILICPNCNKPTYIQEQTKEQIPGNFIGEDIEHLPENIEQLYNEARKCLSVNASTSTVLSCRKLLMNISVTKGAEEGKSFAFYVSYLENNHFIPPGSKEWVDHIRKKGNEATHEIPSIDKADATELLEFTEMLLRFVYEMPGKMIKHRS</sequence>
<dbReference type="Proteomes" id="UP000789326">
    <property type="component" value="Unassembled WGS sequence"/>
</dbReference>
<accession>A0A9W4PCY3</accession>
<dbReference type="InterPro" id="IPR025285">
    <property type="entry name" value="DUF4145"/>
</dbReference>
<comment type="caution">
    <text evidence="2">The sequence shown here is derived from an EMBL/GenBank/DDBJ whole genome shotgun (WGS) entry which is preliminary data.</text>
</comment>
<organism evidence="2 3">
    <name type="scientific">Peribacillus simplex</name>
    <dbReference type="NCBI Taxonomy" id="1478"/>
    <lineage>
        <taxon>Bacteria</taxon>
        <taxon>Bacillati</taxon>
        <taxon>Bacillota</taxon>
        <taxon>Bacilli</taxon>
        <taxon>Bacillales</taxon>
        <taxon>Bacillaceae</taxon>
        <taxon>Peribacillus</taxon>
    </lineage>
</organism>
<protein>
    <recommendedName>
        <fullName evidence="1">DUF4145 domain-containing protein</fullName>
    </recommendedName>
</protein>
<reference evidence="2" key="1">
    <citation type="submission" date="2021-11" db="EMBL/GenBank/DDBJ databases">
        <authorList>
            <person name="Bulgarelli D."/>
        </authorList>
    </citation>
    <scope>NUCLEOTIDE SEQUENCE</scope>
    <source>
        <strain evidence="2">Bi133</strain>
    </source>
</reference>
<dbReference type="Pfam" id="PF13643">
    <property type="entry name" value="DUF4145"/>
    <property type="match status" value="1"/>
</dbReference>
<name>A0A9W4PCY3_9BACI</name>
<gene>
    <name evidence="2" type="ORF">SRABI133_01560</name>
</gene>
<dbReference type="EMBL" id="CAKKMG010000014">
    <property type="protein sequence ID" value="CAH0186597.1"/>
    <property type="molecule type" value="Genomic_DNA"/>
</dbReference>
<feature type="domain" description="DUF4145" evidence="1">
    <location>
        <begin position="88"/>
        <end position="176"/>
    </location>
</feature>
<dbReference type="AlphaFoldDB" id="A0A9W4PCY3"/>
<evidence type="ECO:0000313" key="3">
    <source>
        <dbReference type="Proteomes" id="UP000789326"/>
    </source>
</evidence>